<reference evidence="1 2" key="1">
    <citation type="submission" date="2019-03" db="EMBL/GenBank/DDBJ databases">
        <title>Single cell metagenomics reveals metabolic interactions within the superorganism composed of flagellate Streblomastix strix and complex community of Bacteroidetes bacteria on its surface.</title>
        <authorList>
            <person name="Treitli S.C."/>
            <person name="Kolisko M."/>
            <person name="Husnik F."/>
            <person name="Keeling P."/>
            <person name="Hampl V."/>
        </authorList>
    </citation>
    <scope>NUCLEOTIDE SEQUENCE [LARGE SCALE GENOMIC DNA]</scope>
    <source>
        <strain evidence="1">ST1C</strain>
    </source>
</reference>
<comment type="caution">
    <text evidence="1">The sequence shown here is derived from an EMBL/GenBank/DDBJ whole genome shotgun (WGS) entry which is preliminary data.</text>
</comment>
<evidence type="ECO:0000313" key="2">
    <source>
        <dbReference type="Proteomes" id="UP000324800"/>
    </source>
</evidence>
<protein>
    <submittedName>
        <fullName evidence="1">Uncharacterized protein</fullName>
    </submittedName>
</protein>
<dbReference type="InterPro" id="IPR036397">
    <property type="entry name" value="RNaseH_sf"/>
</dbReference>
<gene>
    <name evidence="1" type="ORF">EZS28_015641</name>
</gene>
<accession>A0A5J4W2X9</accession>
<sequence length="151" mass="17727">MITIYKWRKEFEVNQTIITYDSGPGRPKIIGLGPQIEKEIIQVNCGQLRFLTNLFQLDKETISRIIEDETDFIQQNHRWVSHTLSRSNKVQRVAYSKELLPQIKAFAKNNFLDIVTGDETWIYLKNYALISWIKKSDEQPETPRRGIGDEK</sequence>
<dbReference type="InterPro" id="IPR052709">
    <property type="entry name" value="Transposase-MT_Hybrid"/>
</dbReference>
<dbReference type="PANTHER" id="PTHR46060:SF1">
    <property type="entry name" value="MARINER MOS1 TRANSPOSASE-LIKE PROTEIN"/>
    <property type="match status" value="1"/>
</dbReference>
<name>A0A5J4W2X9_9EUKA</name>
<organism evidence="1 2">
    <name type="scientific">Streblomastix strix</name>
    <dbReference type="NCBI Taxonomy" id="222440"/>
    <lineage>
        <taxon>Eukaryota</taxon>
        <taxon>Metamonada</taxon>
        <taxon>Preaxostyla</taxon>
        <taxon>Oxymonadida</taxon>
        <taxon>Streblomastigidae</taxon>
        <taxon>Streblomastix</taxon>
    </lineage>
</organism>
<dbReference type="GO" id="GO:0003676">
    <property type="term" value="F:nucleic acid binding"/>
    <property type="evidence" value="ECO:0007669"/>
    <property type="project" value="InterPro"/>
</dbReference>
<dbReference type="AlphaFoldDB" id="A0A5J4W2X9"/>
<dbReference type="Proteomes" id="UP000324800">
    <property type="component" value="Unassembled WGS sequence"/>
</dbReference>
<dbReference type="OrthoDB" id="10017160at2759"/>
<dbReference type="PANTHER" id="PTHR46060">
    <property type="entry name" value="MARINER MOS1 TRANSPOSASE-LIKE PROTEIN"/>
    <property type="match status" value="1"/>
</dbReference>
<dbReference type="EMBL" id="SNRW01003829">
    <property type="protein sequence ID" value="KAA6388833.1"/>
    <property type="molecule type" value="Genomic_DNA"/>
</dbReference>
<evidence type="ECO:0000313" key="1">
    <source>
        <dbReference type="EMBL" id="KAA6388833.1"/>
    </source>
</evidence>
<dbReference type="Gene3D" id="3.30.420.10">
    <property type="entry name" value="Ribonuclease H-like superfamily/Ribonuclease H"/>
    <property type="match status" value="1"/>
</dbReference>
<proteinExistence type="predicted"/>